<sequence>MSKKITPRSQNFSTWYTDVITRAGLADYGPVKGTMVIKPYGFSLWENLR</sequence>
<dbReference type="GO" id="GO:0005524">
    <property type="term" value="F:ATP binding"/>
    <property type="evidence" value="ECO:0007669"/>
    <property type="project" value="InterPro"/>
</dbReference>
<dbReference type="GO" id="GO:0017101">
    <property type="term" value="C:aminoacyl-tRNA synthetase multienzyme complex"/>
    <property type="evidence" value="ECO:0007669"/>
    <property type="project" value="TreeGrafter"/>
</dbReference>
<reference evidence="1" key="1">
    <citation type="submission" date="2018-05" db="EMBL/GenBank/DDBJ databases">
        <authorList>
            <person name="Lanie J.A."/>
            <person name="Ng W.-L."/>
            <person name="Kazmierczak K.M."/>
            <person name="Andrzejewski T.M."/>
            <person name="Davidsen T.M."/>
            <person name="Wayne K.J."/>
            <person name="Tettelin H."/>
            <person name="Glass J.I."/>
            <person name="Rusch D."/>
            <person name="Podicherti R."/>
            <person name="Tsui H.-C.T."/>
            <person name="Winkler M.E."/>
        </authorList>
    </citation>
    <scope>NUCLEOTIDE SEQUENCE</scope>
</reference>
<accession>A0A382S8D6</accession>
<dbReference type="Gene3D" id="3.30.930.10">
    <property type="entry name" value="Bira Bifunctional Protein, Domain 2"/>
    <property type="match status" value="1"/>
</dbReference>
<feature type="non-terminal residue" evidence="1">
    <location>
        <position position="49"/>
    </location>
</feature>
<dbReference type="SUPFAM" id="SSF55681">
    <property type="entry name" value="Class II aaRS and biotin synthetases"/>
    <property type="match status" value="1"/>
</dbReference>
<dbReference type="AlphaFoldDB" id="A0A382S8D6"/>
<dbReference type="GO" id="GO:0004827">
    <property type="term" value="F:proline-tRNA ligase activity"/>
    <property type="evidence" value="ECO:0007669"/>
    <property type="project" value="InterPro"/>
</dbReference>
<proteinExistence type="predicted"/>
<evidence type="ECO:0008006" key="2">
    <source>
        <dbReference type="Google" id="ProtNLM"/>
    </source>
</evidence>
<protein>
    <recommendedName>
        <fullName evidence="2">Proline--tRNA ligase</fullName>
    </recommendedName>
</protein>
<dbReference type="EMBL" id="UINC01127211">
    <property type="protein sequence ID" value="SVD06174.1"/>
    <property type="molecule type" value="Genomic_DNA"/>
</dbReference>
<dbReference type="InterPro" id="IPR045864">
    <property type="entry name" value="aa-tRNA-synth_II/BPL/LPL"/>
</dbReference>
<name>A0A382S8D6_9ZZZZ</name>
<dbReference type="InterPro" id="IPR004499">
    <property type="entry name" value="Pro-tRNA-ligase_IIa_arc-type"/>
</dbReference>
<dbReference type="PANTHER" id="PTHR43382">
    <property type="entry name" value="PROLYL-TRNA SYNTHETASE"/>
    <property type="match status" value="1"/>
</dbReference>
<evidence type="ECO:0000313" key="1">
    <source>
        <dbReference type="EMBL" id="SVD06174.1"/>
    </source>
</evidence>
<dbReference type="PANTHER" id="PTHR43382:SF3">
    <property type="entry name" value="PROLINE--TRNA LIGASE, CHLOROPLASTIC_MITOCHONDRIAL"/>
    <property type="match status" value="1"/>
</dbReference>
<organism evidence="1">
    <name type="scientific">marine metagenome</name>
    <dbReference type="NCBI Taxonomy" id="408172"/>
    <lineage>
        <taxon>unclassified sequences</taxon>
        <taxon>metagenomes</taxon>
        <taxon>ecological metagenomes</taxon>
    </lineage>
</organism>
<dbReference type="GO" id="GO:0006433">
    <property type="term" value="P:prolyl-tRNA aminoacylation"/>
    <property type="evidence" value="ECO:0007669"/>
    <property type="project" value="InterPro"/>
</dbReference>
<gene>
    <name evidence="1" type="ORF">METZ01_LOCUS359028</name>
</gene>
<dbReference type="GO" id="GO:0005737">
    <property type="term" value="C:cytoplasm"/>
    <property type="evidence" value="ECO:0007669"/>
    <property type="project" value="InterPro"/>
</dbReference>